<evidence type="ECO:0000313" key="3">
    <source>
        <dbReference type="RefSeq" id="XP_027265406.1"/>
    </source>
</evidence>
<feature type="compositionally biased region" description="Low complexity" evidence="1">
    <location>
        <begin position="79"/>
        <end position="89"/>
    </location>
</feature>
<reference evidence="3" key="3">
    <citation type="submission" date="2025-08" db="UniProtKB">
        <authorList>
            <consortium name="RefSeq"/>
        </authorList>
    </citation>
    <scope>IDENTIFICATION</scope>
    <source>
        <strain evidence="3">17A/GY</strain>
        <tissue evidence="3">Liver</tissue>
    </source>
</reference>
<sequence length="216" mass="22429">MPEDGAASGRPAAGRTRRVAPLGTRSAAMQPGHSRAAHPASRRAEPAAGERAGGRRKIRTGAAERGGDGAGRERRGRAALRTGATPGTGDPFGQRLRLPQGGAGGQRRESGTRSGLLFRIRHRPNPPVGAQVAREGPRAAATPAQRQPAESSPTLECPGQVPLQSRLTPLPPGCAPRSSARRRTELARGLDGGLQEGSGGAQRGWQERPGPQCRSP</sequence>
<dbReference type="Proteomes" id="UP001108280">
    <property type="component" value="Chromosome 3"/>
</dbReference>
<dbReference type="KEGG" id="cge:113835035"/>
<feature type="compositionally biased region" description="Low complexity" evidence="1">
    <location>
        <begin position="138"/>
        <end position="149"/>
    </location>
</feature>
<protein>
    <submittedName>
        <fullName evidence="3">Uncharacterized protein LOC113835035</fullName>
    </submittedName>
</protein>
<evidence type="ECO:0000313" key="2">
    <source>
        <dbReference type="Proteomes" id="UP001108280"/>
    </source>
</evidence>
<proteinExistence type="predicted"/>
<accession>A0A9J7JKS5</accession>
<keyword evidence="2" id="KW-1185">Reference proteome</keyword>
<reference evidence="2" key="2">
    <citation type="journal article" date="2020" name="Biotechnol. Bioeng.">
        <title>Chromosome-scale scaffolds for the Chinese hamster reference genome assembly to facilitate the study of the CHO epigenome.</title>
        <authorList>
            <person name="Hilliard W."/>
            <person name="MacDonald M."/>
            <person name="Lee K.H."/>
        </authorList>
    </citation>
    <scope>NUCLEOTIDE SEQUENCE [LARGE SCALE GENOMIC DNA]</scope>
    <source>
        <strain evidence="2">17A/GY</strain>
    </source>
</reference>
<reference evidence="2" key="1">
    <citation type="journal article" date="2018" name="Biotechnol. Bioeng.">
        <title>A reference genome of the Chinese hamster based on a hybrid assembly strategy.</title>
        <authorList>
            <person name="Rupp O."/>
            <person name="MacDonald M.L."/>
            <person name="Li S."/>
            <person name="Dhiman H."/>
            <person name="Polson S."/>
            <person name="Griep S."/>
            <person name="Heffner K."/>
            <person name="Hernandez I."/>
            <person name="Brinkrolf K."/>
            <person name="Jadhav V."/>
            <person name="Samoudi M."/>
            <person name="Hao H."/>
            <person name="Kingham B."/>
            <person name="Goesmann A."/>
            <person name="Betenbaugh M.J."/>
            <person name="Lewis N.E."/>
            <person name="Borth N."/>
            <person name="Lee K.H."/>
        </authorList>
    </citation>
    <scope>NUCLEOTIDE SEQUENCE [LARGE SCALE GENOMIC DNA]</scope>
    <source>
        <strain evidence="2">17A/GY</strain>
    </source>
</reference>
<dbReference type="GeneID" id="113835035"/>
<evidence type="ECO:0000256" key="1">
    <source>
        <dbReference type="SAM" id="MobiDB-lite"/>
    </source>
</evidence>
<organism evidence="2 3">
    <name type="scientific">Cricetulus griseus</name>
    <name type="common">Chinese hamster</name>
    <name type="synonym">Cricetulus barabensis griseus</name>
    <dbReference type="NCBI Taxonomy" id="10029"/>
    <lineage>
        <taxon>Eukaryota</taxon>
        <taxon>Metazoa</taxon>
        <taxon>Chordata</taxon>
        <taxon>Craniata</taxon>
        <taxon>Vertebrata</taxon>
        <taxon>Euteleostomi</taxon>
        <taxon>Mammalia</taxon>
        <taxon>Eutheria</taxon>
        <taxon>Euarchontoglires</taxon>
        <taxon>Glires</taxon>
        <taxon>Rodentia</taxon>
        <taxon>Myomorpha</taxon>
        <taxon>Muroidea</taxon>
        <taxon>Cricetidae</taxon>
        <taxon>Cricetinae</taxon>
        <taxon>Cricetulus</taxon>
    </lineage>
</organism>
<dbReference type="AlphaFoldDB" id="A0A9J7JKS5"/>
<gene>
    <name evidence="3" type="primary">LOC113835035</name>
</gene>
<name>A0A9J7JKS5_CRIGR</name>
<feature type="region of interest" description="Disordered" evidence="1">
    <location>
        <begin position="1"/>
        <end position="216"/>
    </location>
</feature>
<dbReference type="RefSeq" id="XP_027265406.1">
    <property type="nucleotide sequence ID" value="XM_027409605.1"/>
</dbReference>
<feature type="compositionally biased region" description="Gly residues" evidence="1">
    <location>
        <begin position="190"/>
        <end position="202"/>
    </location>
</feature>